<dbReference type="Gene3D" id="1.20.1260.10">
    <property type="match status" value="1"/>
</dbReference>
<dbReference type="EMBL" id="BAAAID010000096">
    <property type="protein sequence ID" value="GAA0956421.1"/>
    <property type="molecule type" value="Genomic_DNA"/>
</dbReference>
<dbReference type="Proteomes" id="UP001500418">
    <property type="component" value="Unassembled WGS sequence"/>
</dbReference>
<name>A0ABN1RFV9_9ACTN</name>
<feature type="domain" description="DUF305" evidence="2">
    <location>
        <begin position="20"/>
        <end position="69"/>
    </location>
</feature>
<dbReference type="Pfam" id="PF03713">
    <property type="entry name" value="DUF305"/>
    <property type="match status" value="1"/>
</dbReference>
<proteinExistence type="predicted"/>
<reference evidence="3 4" key="1">
    <citation type="journal article" date="2019" name="Int. J. Syst. Evol. Microbiol.">
        <title>The Global Catalogue of Microorganisms (GCM) 10K type strain sequencing project: providing services to taxonomists for standard genome sequencing and annotation.</title>
        <authorList>
            <consortium name="The Broad Institute Genomics Platform"/>
            <consortium name="The Broad Institute Genome Sequencing Center for Infectious Disease"/>
            <person name="Wu L."/>
            <person name="Ma J."/>
        </authorList>
    </citation>
    <scope>NUCLEOTIDE SEQUENCE [LARGE SCALE GENOMIC DNA]</scope>
    <source>
        <strain evidence="3 4">JCM 11444</strain>
    </source>
</reference>
<sequence length="89" mass="9218">MSRAGRCTAVSRSWAPSPDERASNARIKSLAGQIEKAQDPEIATLKSWLKGRGKPEKASSGEMPGMRHGAARGGPWGALGALHPGGAAQ</sequence>
<keyword evidence="4" id="KW-1185">Reference proteome</keyword>
<evidence type="ECO:0000313" key="4">
    <source>
        <dbReference type="Proteomes" id="UP001500418"/>
    </source>
</evidence>
<organism evidence="3 4">
    <name type="scientific">Streptomyces rhizosphaericus</name>
    <dbReference type="NCBI Taxonomy" id="114699"/>
    <lineage>
        <taxon>Bacteria</taxon>
        <taxon>Bacillati</taxon>
        <taxon>Actinomycetota</taxon>
        <taxon>Actinomycetes</taxon>
        <taxon>Kitasatosporales</taxon>
        <taxon>Streptomycetaceae</taxon>
        <taxon>Streptomyces</taxon>
        <taxon>Streptomyces violaceusniger group</taxon>
    </lineage>
</organism>
<protein>
    <recommendedName>
        <fullName evidence="2">DUF305 domain-containing protein</fullName>
    </recommendedName>
</protein>
<feature type="region of interest" description="Disordered" evidence="1">
    <location>
        <begin position="1"/>
        <end position="23"/>
    </location>
</feature>
<feature type="region of interest" description="Disordered" evidence="1">
    <location>
        <begin position="49"/>
        <end position="89"/>
    </location>
</feature>
<comment type="caution">
    <text evidence="3">The sequence shown here is derived from an EMBL/GenBank/DDBJ whole genome shotgun (WGS) entry which is preliminary data.</text>
</comment>
<gene>
    <name evidence="3" type="ORF">GCM10009575_086110</name>
</gene>
<dbReference type="InterPro" id="IPR012347">
    <property type="entry name" value="Ferritin-like"/>
</dbReference>
<dbReference type="InterPro" id="IPR005183">
    <property type="entry name" value="DUF305_CopM-like"/>
</dbReference>
<feature type="compositionally biased region" description="Low complexity" evidence="1">
    <location>
        <begin position="78"/>
        <end position="89"/>
    </location>
</feature>
<accession>A0ABN1RFV9</accession>
<evidence type="ECO:0000256" key="1">
    <source>
        <dbReference type="SAM" id="MobiDB-lite"/>
    </source>
</evidence>
<evidence type="ECO:0000313" key="3">
    <source>
        <dbReference type="EMBL" id="GAA0956421.1"/>
    </source>
</evidence>
<evidence type="ECO:0000259" key="2">
    <source>
        <dbReference type="Pfam" id="PF03713"/>
    </source>
</evidence>